<dbReference type="SUPFAM" id="SSF53649">
    <property type="entry name" value="Alkaline phosphatase-like"/>
    <property type="match status" value="1"/>
</dbReference>
<dbReference type="PANTHER" id="PTHR42693">
    <property type="entry name" value="ARYLSULFATASE FAMILY MEMBER"/>
    <property type="match status" value="1"/>
</dbReference>
<evidence type="ECO:0000259" key="5">
    <source>
        <dbReference type="Pfam" id="PF00884"/>
    </source>
</evidence>
<dbReference type="Gene3D" id="3.30.1120.10">
    <property type="match status" value="1"/>
</dbReference>
<dbReference type="EC" id="3.1.6.1" evidence="6"/>
<evidence type="ECO:0000256" key="1">
    <source>
        <dbReference type="ARBA" id="ARBA00008779"/>
    </source>
</evidence>
<dbReference type="Pfam" id="PF00884">
    <property type="entry name" value="Sulfatase"/>
    <property type="match status" value="1"/>
</dbReference>
<keyword evidence="4" id="KW-0106">Calcium</keyword>
<keyword evidence="2" id="KW-0479">Metal-binding</keyword>
<evidence type="ECO:0000313" key="6">
    <source>
        <dbReference type="EMBL" id="QDU82070.1"/>
    </source>
</evidence>
<comment type="similarity">
    <text evidence="1">Belongs to the sulfatase family.</text>
</comment>
<dbReference type="InterPro" id="IPR024607">
    <property type="entry name" value="Sulfatase_CS"/>
</dbReference>
<dbReference type="Gene3D" id="3.40.720.10">
    <property type="entry name" value="Alkaline Phosphatase, subunit A"/>
    <property type="match status" value="1"/>
</dbReference>
<dbReference type="AlphaFoldDB" id="A0A518CS78"/>
<dbReference type="Proteomes" id="UP000317178">
    <property type="component" value="Chromosome"/>
</dbReference>
<gene>
    <name evidence="6" type="primary">atsA_25</name>
    <name evidence="6" type="ORF">Pla110_38250</name>
</gene>
<dbReference type="InterPro" id="IPR050738">
    <property type="entry name" value="Sulfatase"/>
</dbReference>
<evidence type="ECO:0000313" key="7">
    <source>
        <dbReference type="Proteomes" id="UP000317178"/>
    </source>
</evidence>
<dbReference type="InterPro" id="IPR000917">
    <property type="entry name" value="Sulfatase_N"/>
</dbReference>
<organism evidence="6 7">
    <name type="scientific">Polystyrenella longa</name>
    <dbReference type="NCBI Taxonomy" id="2528007"/>
    <lineage>
        <taxon>Bacteria</taxon>
        <taxon>Pseudomonadati</taxon>
        <taxon>Planctomycetota</taxon>
        <taxon>Planctomycetia</taxon>
        <taxon>Planctomycetales</taxon>
        <taxon>Planctomycetaceae</taxon>
        <taxon>Polystyrenella</taxon>
    </lineage>
</organism>
<evidence type="ECO:0000256" key="4">
    <source>
        <dbReference type="ARBA" id="ARBA00022837"/>
    </source>
</evidence>
<dbReference type="GO" id="GO:0004065">
    <property type="term" value="F:arylsulfatase activity"/>
    <property type="evidence" value="ECO:0007669"/>
    <property type="project" value="UniProtKB-EC"/>
</dbReference>
<name>A0A518CS78_9PLAN</name>
<dbReference type="GO" id="GO:0046872">
    <property type="term" value="F:metal ion binding"/>
    <property type="evidence" value="ECO:0007669"/>
    <property type="project" value="UniProtKB-KW"/>
</dbReference>
<accession>A0A518CS78</accession>
<dbReference type="InterPro" id="IPR017850">
    <property type="entry name" value="Alkaline_phosphatase_core_sf"/>
</dbReference>
<protein>
    <submittedName>
        <fullName evidence="6">Arylsulfatase</fullName>
        <ecNumber evidence="6">3.1.6.1</ecNumber>
    </submittedName>
</protein>
<keyword evidence="7" id="KW-1185">Reference proteome</keyword>
<dbReference type="KEGG" id="plon:Pla110_38250"/>
<proteinExistence type="inferred from homology"/>
<dbReference type="PANTHER" id="PTHR42693:SF53">
    <property type="entry name" value="ENDO-4-O-SULFATASE"/>
    <property type="match status" value="1"/>
</dbReference>
<evidence type="ECO:0000256" key="3">
    <source>
        <dbReference type="ARBA" id="ARBA00022801"/>
    </source>
</evidence>
<dbReference type="EMBL" id="CP036281">
    <property type="protein sequence ID" value="QDU82070.1"/>
    <property type="molecule type" value="Genomic_DNA"/>
</dbReference>
<sequence length="459" mass="51585">MSIALRIVFNLYLLLSVFVALPDENFAAEQQRPNILWIVADDLGYGDLSCYGATDMRTPVLDQLSEEGMRFTEFYANCPVCSPTRASLLSGCYPDRVGVPGVIRTHPENSWGYLDPNATLITHQLKRQGYQTALIGKWHLGLTAPGRPNDRGFDHFQGWLGDMMDDYYAHRRHDINYMRLNETTIDPEGHATDLFSEWAVDYLNNQKEADEPFFLYLAYNAPHTPIQPPAEWVAKVQQREPGIDEKRAMLVALIEHMDAGIGQVLQALNETEQDKETLVFFTSDNGGQLNVGANNGPLRDGKQSMYEGGLKVPAIARWPGKIPAGTKSGLVAMTMDLFPTALELNGQARSEEIDGISILPTILGKEQSPLRDELYFTRREGGVTYGGKTIEALRLHDWKLVQNSPFGPLELFNLKTDPQETTDLRETHPQQFRDLAARLRKQIQRGGEVPWQGPDKNVE</sequence>
<dbReference type="RefSeq" id="WP_144997948.1">
    <property type="nucleotide sequence ID" value="NZ_CP036281.1"/>
</dbReference>
<dbReference type="PROSITE" id="PS00149">
    <property type="entry name" value="SULFATASE_2"/>
    <property type="match status" value="1"/>
</dbReference>
<feature type="domain" description="Sulfatase N-terminal" evidence="5">
    <location>
        <begin position="33"/>
        <end position="344"/>
    </location>
</feature>
<reference evidence="6 7" key="1">
    <citation type="submission" date="2019-02" db="EMBL/GenBank/DDBJ databases">
        <title>Deep-cultivation of Planctomycetes and their phenomic and genomic characterization uncovers novel biology.</title>
        <authorList>
            <person name="Wiegand S."/>
            <person name="Jogler M."/>
            <person name="Boedeker C."/>
            <person name="Pinto D."/>
            <person name="Vollmers J."/>
            <person name="Rivas-Marin E."/>
            <person name="Kohn T."/>
            <person name="Peeters S.H."/>
            <person name="Heuer A."/>
            <person name="Rast P."/>
            <person name="Oberbeckmann S."/>
            <person name="Bunk B."/>
            <person name="Jeske O."/>
            <person name="Meyerdierks A."/>
            <person name="Storesund J.E."/>
            <person name="Kallscheuer N."/>
            <person name="Luecker S."/>
            <person name="Lage O.M."/>
            <person name="Pohl T."/>
            <person name="Merkel B.J."/>
            <person name="Hornburger P."/>
            <person name="Mueller R.-W."/>
            <person name="Bruemmer F."/>
            <person name="Labrenz M."/>
            <person name="Spormann A.M."/>
            <person name="Op den Camp H."/>
            <person name="Overmann J."/>
            <person name="Amann R."/>
            <person name="Jetten M.S.M."/>
            <person name="Mascher T."/>
            <person name="Medema M.H."/>
            <person name="Devos D.P."/>
            <person name="Kaster A.-K."/>
            <person name="Ovreas L."/>
            <person name="Rohde M."/>
            <person name="Galperin M.Y."/>
            <person name="Jogler C."/>
        </authorList>
    </citation>
    <scope>NUCLEOTIDE SEQUENCE [LARGE SCALE GENOMIC DNA]</scope>
    <source>
        <strain evidence="6 7">Pla110</strain>
    </source>
</reference>
<evidence type="ECO:0000256" key="2">
    <source>
        <dbReference type="ARBA" id="ARBA00022723"/>
    </source>
</evidence>
<dbReference type="OrthoDB" id="9783154at2"/>
<keyword evidence="3 6" id="KW-0378">Hydrolase</keyword>